<evidence type="ECO:0000313" key="2">
    <source>
        <dbReference type="Proteomes" id="UP000092445"/>
    </source>
</evidence>
<dbReference type="Proteomes" id="UP000092445">
    <property type="component" value="Unassembled WGS sequence"/>
</dbReference>
<accession>A0A1A9ZVA2</accession>
<dbReference type="EnsemblMetazoa" id="GPAI026112-RA">
    <property type="protein sequence ID" value="GPAI026112-PA"/>
    <property type="gene ID" value="GPAI026112"/>
</dbReference>
<dbReference type="VEuPathDB" id="VectorBase:GPAI026112"/>
<reference evidence="1" key="2">
    <citation type="submission" date="2020-05" db="UniProtKB">
        <authorList>
            <consortium name="EnsemblMetazoa"/>
        </authorList>
    </citation>
    <scope>IDENTIFICATION</scope>
    <source>
        <strain evidence="1">IAEA</strain>
    </source>
</reference>
<evidence type="ECO:0000313" key="1">
    <source>
        <dbReference type="EnsemblMetazoa" id="GPAI026112-PA"/>
    </source>
</evidence>
<sequence>MNAQQFAAFLKPQYLVAQLSLQTVGAASSSVAQKIVSSALALEATKLNANELSQVTTTSSMSNCLGYIVSKISILQRRIEIKKRIFRRYAIRQGLAERNIQTLKKRLAAMSDDPSPISKKFEGYRASPLQSGNHAVNRTWEDSFNVNFDVCNKN</sequence>
<keyword evidence="2" id="KW-1185">Reference proteome</keyword>
<protein>
    <submittedName>
        <fullName evidence="1">Uncharacterized protein</fullName>
    </submittedName>
</protein>
<organism evidence="1 2">
    <name type="scientific">Glossina pallidipes</name>
    <name type="common">Tsetse fly</name>
    <dbReference type="NCBI Taxonomy" id="7398"/>
    <lineage>
        <taxon>Eukaryota</taxon>
        <taxon>Metazoa</taxon>
        <taxon>Ecdysozoa</taxon>
        <taxon>Arthropoda</taxon>
        <taxon>Hexapoda</taxon>
        <taxon>Insecta</taxon>
        <taxon>Pterygota</taxon>
        <taxon>Neoptera</taxon>
        <taxon>Endopterygota</taxon>
        <taxon>Diptera</taxon>
        <taxon>Brachycera</taxon>
        <taxon>Muscomorpha</taxon>
        <taxon>Hippoboscoidea</taxon>
        <taxon>Glossinidae</taxon>
        <taxon>Glossina</taxon>
    </lineage>
</organism>
<dbReference type="AlphaFoldDB" id="A0A1A9ZVA2"/>
<reference evidence="2" key="1">
    <citation type="submission" date="2014-03" db="EMBL/GenBank/DDBJ databases">
        <authorList>
            <person name="Aksoy S."/>
            <person name="Warren W."/>
            <person name="Wilson R.K."/>
        </authorList>
    </citation>
    <scope>NUCLEOTIDE SEQUENCE [LARGE SCALE GENOMIC DNA]</scope>
    <source>
        <strain evidence="2">IAEA</strain>
    </source>
</reference>
<name>A0A1A9ZVA2_GLOPL</name>
<proteinExistence type="predicted"/>